<dbReference type="PANTHER" id="PTHR18901">
    <property type="entry name" value="2-DEOXYGLUCOSE-6-PHOSPHATE PHOSPHATASE 2"/>
    <property type="match status" value="1"/>
</dbReference>
<sequence>MKPRAKRLVIFDCDGVLVDSEVIALEVLVWALQEKGIALDIDGASARFLGRSLGSMAKVVQDEFGVAIDDDFLNRMRDELYSRFRRELRPVRGIEDALQDLAKQGIDWCVASSSQRERIELSLSVTGLLAHFSPHIFSATMVENGKPAPDLFLHAASSMGIEPKNCMVVEDSPAGISAAKAAGMKVLAFTGGSHTTSPAYGDALDALHPDHRFDAMGELLQFVQK</sequence>
<dbReference type="SFLD" id="SFLDG01129">
    <property type="entry name" value="C1.5:_HAD__Beta-PGM__Phosphata"/>
    <property type="match status" value="1"/>
</dbReference>
<dbReference type="SFLD" id="SFLDG01135">
    <property type="entry name" value="C1.5.6:_HAD__Beta-PGM__Phospha"/>
    <property type="match status" value="1"/>
</dbReference>
<dbReference type="SFLD" id="SFLDS00003">
    <property type="entry name" value="Haloacid_Dehalogenase"/>
    <property type="match status" value="1"/>
</dbReference>
<dbReference type="GO" id="GO:0016787">
    <property type="term" value="F:hydrolase activity"/>
    <property type="evidence" value="ECO:0007669"/>
    <property type="project" value="UniProtKB-KW"/>
</dbReference>
<dbReference type="EMBL" id="CP058350">
    <property type="protein sequence ID" value="QLF71150.1"/>
    <property type="molecule type" value="Genomic_DNA"/>
</dbReference>
<name>A0ABX6QRJ1_9HYPH</name>
<evidence type="ECO:0000313" key="2">
    <source>
        <dbReference type="Proteomes" id="UP000308530"/>
    </source>
</evidence>
<organism evidence="1 2">
    <name type="scientific">Peteryoungia desertarenae</name>
    <dbReference type="NCBI Taxonomy" id="1813451"/>
    <lineage>
        <taxon>Bacteria</taxon>
        <taxon>Pseudomonadati</taxon>
        <taxon>Pseudomonadota</taxon>
        <taxon>Alphaproteobacteria</taxon>
        <taxon>Hyphomicrobiales</taxon>
        <taxon>Rhizobiaceae</taxon>
        <taxon>Peteryoungia</taxon>
    </lineage>
</organism>
<dbReference type="SUPFAM" id="SSF56784">
    <property type="entry name" value="HAD-like"/>
    <property type="match status" value="1"/>
</dbReference>
<keyword evidence="2" id="KW-1185">Reference proteome</keyword>
<dbReference type="InterPro" id="IPR023214">
    <property type="entry name" value="HAD_sf"/>
</dbReference>
<accession>A0ABX6QRJ1</accession>
<gene>
    <name evidence="1" type="ORF">FE840_017195</name>
</gene>
<evidence type="ECO:0000313" key="1">
    <source>
        <dbReference type="EMBL" id="QLF71150.1"/>
    </source>
</evidence>
<dbReference type="RefSeq" id="WP_138287845.1">
    <property type="nucleotide sequence ID" value="NZ_CP058350.1"/>
</dbReference>
<reference evidence="1 2" key="1">
    <citation type="submission" date="2020-06" db="EMBL/GenBank/DDBJ databases">
        <title>Genome sequence of Rhizobium sp strain ADMK78.</title>
        <authorList>
            <person name="Rahi P."/>
        </authorList>
    </citation>
    <scope>NUCLEOTIDE SEQUENCE [LARGE SCALE GENOMIC DNA]</scope>
    <source>
        <strain evidence="1 2">ADMK78</strain>
    </source>
</reference>
<dbReference type="PANTHER" id="PTHR18901:SF38">
    <property type="entry name" value="PSEUDOURIDINE-5'-PHOSPHATASE"/>
    <property type="match status" value="1"/>
</dbReference>
<dbReference type="Pfam" id="PF13419">
    <property type="entry name" value="HAD_2"/>
    <property type="match status" value="1"/>
</dbReference>
<proteinExistence type="predicted"/>
<protein>
    <submittedName>
        <fullName evidence="1">HAD family hydrolase</fullName>
    </submittedName>
</protein>
<dbReference type="InterPro" id="IPR023198">
    <property type="entry name" value="PGP-like_dom2"/>
</dbReference>
<dbReference type="Proteomes" id="UP000308530">
    <property type="component" value="Chromosome"/>
</dbReference>
<dbReference type="Gene3D" id="1.10.150.240">
    <property type="entry name" value="Putative phosphatase, domain 2"/>
    <property type="match status" value="1"/>
</dbReference>
<dbReference type="Gene3D" id="3.40.50.1000">
    <property type="entry name" value="HAD superfamily/HAD-like"/>
    <property type="match status" value="1"/>
</dbReference>
<keyword evidence="1" id="KW-0378">Hydrolase</keyword>
<dbReference type="CDD" id="cd07526">
    <property type="entry name" value="HAD_BPGM_like"/>
    <property type="match status" value="1"/>
</dbReference>
<dbReference type="NCBIfam" id="TIGR01509">
    <property type="entry name" value="HAD-SF-IA-v3"/>
    <property type="match status" value="1"/>
</dbReference>
<dbReference type="InterPro" id="IPR036412">
    <property type="entry name" value="HAD-like_sf"/>
</dbReference>
<dbReference type="InterPro" id="IPR041492">
    <property type="entry name" value="HAD_2"/>
</dbReference>
<dbReference type="InterPro" id="IPR006439">
    <property type="entry name" value="HAD-SF_hydro_IA"/>
</dbReference>